<gene>
    <name evidence="1" type="ORF">SAMN05192548_101322</name>
</gene>
<reference evidence="1 2" key="1">
    <citation type="submission" date="2016-11" db="EMBL/GenBank/DDBJ databases">
        <authorList>
            <person name="Jaros S."/>
            <person name="Januszkiewicz K."/>
            <person name="Wedrychowicz H."/>
        </authorList>
    </citation>
    <scope>NUCLEOTIDE SEQUENCE [LARGE SCALE GENOMIC DNA]</scope>
    <source>
        <strain evidence="1 2">LMG 20594</strain>
    </source>
</reference>
<evidence type="ECO:0008006" key="3">
    <source>
        <dbReference type="Google" id="ProtNLM"/>
    </source>
</evidence>
<protein>
    <recommendedName>
        <fullName evidence="3">DUF2827 domain-containing protein</fullName>
    </recommendedName>
</protein>
<dbReference type="Pfam" id="PF10933">
    <property type="entry name" value="DUF2827"/>
    <property type="match status" value="1"/>
</dbReference>
<dbReference type="STRING" id="169427.SAMN05192548_101322"/>
<dbReference type="RefSeq" id="WP_073429174.1">
    <property type="nucleotide sequence ID" value="NZ_CADFGY010000051.1"/>
</dbReference>
<dbReference type="EMBL" id="FRAB01000013">
    <property type="protein sequence ID" value="SHK08329.1"/>
    <property type="molecule type" value="Genomic_DNA"/>
</dbReference>
<accession>A0A1M6PK63</accession>
<organism evidence="1 2">
    <name type="scientific">Paraburkholderia terricola</name>
    <dbReference type="NCBI Taxonomy" id="169427"/>
    <lineage>
        <taxon>Bacteria</taxon>
        <taxon>Pseudomonadati</taxon>
        <taxon>Pseudomonadota</taxon>
        <taxon>Betaproteobacteria</taxon>
        <taxon>Burkholderiales</taxon>
        <taxon>Burkholderiaceae</taxon>
        <taxon>Paraburkholderia</taxon>
    </lineage>
</organism>
<evidence type="ECO:0000313" key="1">
    <source>
        <dbReference type="EMBL" id="SHK08329.1"/>
    </source>
</evidence>
<dbReference type="AlphaFoldDB" id="A0A1M6PK63"/>
<dbReference type="OrthoDB" id="1627328at2"/>
<dbReference type="InterPro" id="IPR021234">
    <property type="entry name" value="DUF2827"/>
</dbReference>
<evidence type="ECO:0000313" key="2">
    <source>
        <dbReference type="Proteomes" id="UP000184395"/>
    </source>
</evidence>
<sequence length="380" mass="42931">MRIGISVLTHTGQSVWENGLGQNIFFFAQLLRALPFVTDVVLLDCGDQRELPPEAVNLAQEFRLVPPREATDLVDVVFEMGGGLDVEWLDHIRALGKKVIFFCCGQPYAGLVEPSVFKKSGYFSRAQRCDEIWILAKDLAFKPMLQTLHRCPVFEVPFLWNPVFIERRVALVAQAGFHFGYEPAPKRDTPRALRVAIFEPNISVVKCCVIPMLVCDEAFRKDPATIARMDVLNSIQMKDHPSFAFLTRSLDLHKHEKIHLDQRHDFVGYMSQHANAVVAHQWHNAQNIAYLDALYGGYPLVHNSPWLAELGYYYADSDIAAGGAQLVRAARDHDADHDAYMRRARAFLARLNPLDADNRAQYARRLLDLGTRQTAKGASC</sequence>
<proteinExistence type="predicted"/>
<name>A0A1M6PK63_9BURK</name>
<dbReference type="Proteomes" id="UP000184395">
    <property type="component" value="Unassembled WGS sequence"/>
</dbReference>